<accession>A0A7S3GBV3</accession>
<dbReference type="SMART" id="SM00368">
    <property type="entry name" value="LRR_RI"/>
    <property type="match status" value="5"/>
</dbReference>
<dbReference type="EMBL" id="HBIB01034813">
    <property type="protein sequence ID" value="CAE0260307.1"/>
    <property type="molecule type" value="Transcribed_RNA"/>
</dbReference>
<dbReference type="InterPro" id="IPR032675">
    <property type="entry name" value="LRR_dom_sf"/>
</dbReference>
<dbReference type="InterPro" id="IPR007587">
    <property type="entry name" value="SAPS"/>
</dbReference>
<dbReference type="Gene3D" id="3.80.10.10">
    <property type="entry name" value="Ribonuclease Inhibitor"/>
    <property type="match status" value="1"/>
</dbReference>
<proteinExistence type="inferred from homology"/>
<feature type="region of interest" description="Disordered" evidence="2">
    <location>
        <begin position="1"/>
        <end position="41"/>
    </location>
</feature>
<dbReference type="SUPFAM" id="SSF52047">
    <property type="entry name" value="RNI-like"/>
    <property type="match status" value="1"/>
</dbReference>
<dbReference type="Pfam" id="PF04499">
    <property type="entry name" value="SAPS"/>
    <property type="match status" value="1"/>
</dbReference>
<name>A0A7S3GBV3_9EUKA</name>
<evidence type="ECO:0000313" key="3">
    <source>
        <dbReference type="EMBL" id="CAE0260307.1"/>
    </source>
</evidence>
<comment type="similarity">
    <text evidence="1">Belongs to the SAPS family.</text>
</comment>
<sequence>MAQTEEEKPSNAVEVGQDQKKGKKKKKNNKKKGGANRLPHIDLSGQKLDDGSIAAALIAALEGEGGADAQELRLATNRIGDSGLLEVLAILDEKKPTFLRLKLASNQITLSNDLLCSRLSAWMNSRVGRQLDLASNRVEAAGLSNLAKALEGEEGVEEGRNASINLSGLNQLGGSPGGRLAISAILRSAKRRQGSFRSIELRGCNLDDADVKGIATGLLLAGQGVVDELDLTNNCISQEGINLLRPAVARSGCTVKTDVETVEGDKNVAVISEFERKRHAAKTASSDDKGFMFFQDSRSGDFSSTVTSFVAALEDYNEEAIASIPAIVESVIELIKQWLSHVNDAEDGPKCLHAEESPLSPIVKCIPLMAEQLSIERMSRVGTCGSQLERLGRDRMAFISLVAALLDGGIVAAFEYAVEESQFVQLALDSMFRFPNANIAHVQIEKIVKALLLPSPESVDPSRWFGWQKSVLESTGFLGRVATAFNEQAEMEEMRASGKAGKPRLCNIAFLGRIATAVSEAAQQPAQQKLREFVSQHEGFEGLVSGKLQQHLDVQGKEWECGKPAPAQPVPETGGFQGLGRYVIFSLSCQIIGVRVGMRCEYGLCSVNMLCTAANTFNVSCMPTVTVCLVTALGKGEGKRKGKGYQYISFGLGGRRILGSENVSCDG</sequence>
<dbReference type="AlphaFoldDB" id="A0A7S3GBV3"/>
<reference evidence="3" key="1">
    <citation type="submission" date="2021-01" db="EMBL/GenBank/DDBJ databases">
        <authorList>
            <person name="Corre E."/>
            <person name="Pelletier E."/>
            <person name="Niang G."/>
            <person name="Scheremetjew M."/>
            <person name="Finn R."/>
            <person name="Kale V."/>
            <person name="Holt S."/>
            <person name="Cochrane G."/>
            <person name="Meng A."/>
            <person name="Brown T."/>
            <person name="Cohen L."/>
        </authorList>
    </citation>
    <scope>NUCLEOTIDE SEQUENCE</scope>
    <source>
        <strain evidence="3">NIES-2562</strain>
    </source>
</reference>
<evidence type="ECO:0000256" key="2">
    <source>
        <dbReference type="SAM" id="MobiDB-lite"/>
    </source>
</evidence>
<evidence type="ECO:0000256" key="1">
    <source>
        <dbReference type="ARBA" id="ARBA00006180"/>
    </source>
</evidence>
<feature type="compositionally biased region" description="Basic residues" evidence="2">
    <location>
        <begin position="21"/>
        <end position="34"/>
    </location>
</feature>
<protein>
    <submittedName>
        <fullName evidence="3">Uncharacterized protein</fullName>
    </submittedName>
</protein>
<gene>
    <name evidence="3" type="ORF">PBIL07802_LOCUS22586</name>
</gene>
<organism evidence="3">
    <name type="scientific">Palpitomonas bilix</name>
    <dbReference type="NCBI Taxonomy" id="652834"/>
    <lineage>
        <taxon>Eukaryota</taxon>
        <taxon>Eukaryota incertae sedis</taxon>
    </lineage>
</organism>
<dbReference type="GO" id="GO:0019903">
    <property type="term" value="F:protein phosphatase binding"/>
    <property type="evidence" value="ECO:0007669"/>
    <property type="project" value="InterPro"/>
</dbReference>